<sequence length="650" mass="74647">MNNMCVVRSLSLPQRLFYCLFHPLLLIFFTSIILTIWSTFSVIDITMAKTYHTKTEWNNTVVTSVSISTATTTATETSVTTYQPSYSTSFYTLNNSYIEERIDQYFESKLRNISSVVNADMQAKFESYTDDLLNDKQQLITDHISSQTESIKSVLELNNTIFNELLAKSHLINVTWSEISEDAMTLDQDSISQLAQNLFLNSSMFDNVFQNYSSRLEFLQEFNDTITDFPIQLSDNNTLNLSYLQTSADWVQLRQNFTRNLQSQISILSGNTTNTKSSASITKRSINNNSEENSDFIAIKRKVFYRCQKMTIVFTVLYFALVVLLMIVERIKFQLENQQFNLVISQINDSTGCTNFTQYNNILKNLITTLNLFALYPVVYQLTKLINQKILKRNAKESNERKAKRSKLFYCNWWLFSNGVYLWIFGLLMILIHWQIASRLTSFSVADPRALNKRSEPLSYKRELWADVNMTTAVDGVINDSINLLCANFQLDINERFLSTHFTFQADPSLRAQSMEILSSWGNATNTQFEKYLNDSSQNWQKTDVQIEPLLSTDSVTVFMNQYSVPLNRVAGASTSLAIDIQKYGIIIKETNVTNNSVATLSSLGKRLVEKQEPKQKNSPSSHNVFKWGVLIACLIILLHHLLTFIIIRL</sequence>
<feature type="transmembrane region" description="Helical" evidence="1">
    <location>
        <begin position="20"/>
        <end position="43"/>
    </location>
</feature>
<evidence type="ECO:0000256" key="1">
    <source>
        <dbReference type="SAM" id="Phobius"/>
    </source>
</evidence>
<feature type="transmembrane region" description="Helical" evidence="1">
    <location>
        <begin position="408"/>
        <end position="434"/>
    </location>
</feature>
<protein>
    <recommendedName>
        <fullName evidence="4">PRM2-like protein</fullName>
    </recommendedName>
</protein>
<gene>
    <name evidence="2" type="primary">U6500I01350</name>
    <name evidence="2" type="ORF">SEUBUCD650_0I01350</name>
</gene>
<evidence type="ECO:0008006" key="4">
    <source>
        <dbReference type="Google" id="ProtNLM"/>
    </source>
</evidence>
<feature type="transmembrane region" description="Helical" evidence="1">
    <location>
        <begin position="310"/>
        <end position="328"/>
    </location>
</feature>
<dbReference type="EMBL" id="OX291499">
    <property type="protein sequence ID" value="CAI2039571.1"/>
    <property type="molecule type" value="Genomic_DNA"/>
</dbReference>
<feature type="transmembrane region" description="Helical" evidence="1">
    <location>
        <begin position="366"/>
        <end position="387"/>
    </location>
</feature>
<evidence type="ECO:0000313" key="2">
    <source>
        <dbReference type="EMBL" id="CAI2039571.1"/>
    </source>
</evidence>
<dbReference type="Proteomes" id="UP001152964">
    <property type="component" value="Chromosome 9"/>
</dbReference>
<keyword evidence="1" id="KW-0472">Membrane</keyword>
<keyword evidence="3" id="KW-1185">Reference proteome</keyword>
<organism evidence="2 3">
    <name type="scientific">Saccharomyces eubayanus</name>
    <name type="common">Yeast</name>
    <dbReference type="NCBI Taxonomy" id="1080349"/>
    <lineage>
        <taxon>Eukaryota</taxon>
        <taxon>Fungi</taxon>
        <taxon>Dikarya</taxon>
        <taxon>Ascomycota</taxon>
        <taxon>Saccharomycotina</taxon>
        <taxon>Saccharomycetes</taxon>
        <taxon>Saccharomycetales</taxon>
        <taxon>Saccharomycetaceae</taxon>
        <taxon>Saccharomyces</taxon>
    </lineage>
</organism>
<feature type="transmembrane region" description="Helical" evidence="1">
    <location>
        <begin position="625"/>
        <end position="648"/>
    </location>
</feature>
<keyword evidence="1" id="KW-0812">Transmembrane</keyword>
<keyword evidence="1" id="KW-1133">Transmembrane helix</keyword>
<proteinExistence type="predicted"/>
<evidence type="ECO:0000313" key="3">
    <source>
        <dbReference type="Proteomes" id="UP001152964"/>
    </source>
</evidence>
<accession>A0ABN8VY68</accession>
<reference evidence="2" key="1">
    <citation type="submission" date="2022-08" db="EMBL/GenBank/DDBJ databases">
        <authorList>
            <person name="Byrne P K."/>
        </authorList>
    </citation>
    <scope>NUCLEOTIDE SEQUENCE</scope>
    <source>
        <strain evidence="2">UCD650</strain>
    </source>
</reference>
<name>A0ABN8VY68_SACEU</name>